<reference evidence="1" key="1">
    <citation type="journal article" date="2015" name="Nature">
        <title>Complex archaea that bridge the gap between prokaryotes and eukaryotes.</title>
        <authorList>
            <person name="Spang A."/>
            <person name="Saw J.H."/>
            <person name="Jorgensen S.L."/>
            <person name="Zaremba-Niedzwiedzka K."/>
            <person name="Martijn J."/>
            <person name="Lind A.E."/>
            <person name="van Eijk R."/>
            <person name="Schleper C."/>
            <person name="Guy L."/>
            <person name="Ettema T.J."/>
        </authorList>
    </citation>
    <scope>NUCLEOTIDE SEQUENCE</scope>
</reference>
<feature type="non-terminal residue" evidence="1">
    <location>
        <position position="24"/>
    </location>
</feature>
<accession>A0A0F9IMR3</accession>
<protein>
    <recommendedName>
        <fullName evidence="2">Aldehyde dehydrogenase domain-containing protein</fullName>
    </recommendedName>
</protein>
<evidence type="ECO:0008006" key="2">
    <source>
        <dbReference type="Google" id="ProtNLM"/>
    </source>
</evidence>
<evidence type="ECO:0000313" key="1">
    <source>
        <dbReference type="EMBL" id="KKL95090.1"/>
    </source>
</evidence>
<organism evidence="1">
    <name type="scientific">marine sediment metagenome</name>
    <dbReference type="NCBI Taxonomy" id="412755"/>
    <lineage>
        <taxon>unclassified sequences</taxon>
        <taxon>metagenomes</taxon>
        <taxon>ecological metagenomes</taxon>
    </lineage>
</organism>
<dbReference type="EMBL" id="LAZR01018766">
    <property type="protein sequence ID" value="KKL95090.1"/>
    <property type="molecule type" value="Genomic_DNA"/>
</dbReference>
<dbReference type="AlphaFoldDB" id="A0A0F9IMR3"/>
<proteinExistence type="predicted"/>
<name>A0A0F9IMR3_9ZZZZ</name>
<gene>
    <name evidence="1" type="ORF">LCGC14_1858080</name>
</gene>
<comment type="caution">
    <text evidence="1">The sequence shown here is derived from an EMBL/GenBank/DDBJ whole genome shotgun (WGS) entry which is preliminary data.</text>
</comment>
<sequence length="24" mass="2540">MFKSVNPATGAQIATYPELSADEV</sequence>